<dbReference type="InterPro" id="IPR002931">
    <property type="entry name" value="Transglutaminase-like"/>
</dbReference>
<accession>A0A0U4F0P8</accession>
<keyword evidence="5" id="KW-1185">Reference proteome</keyword>
<dbReference type="RefSeq" id="WP_068445528.1">
    <property type="nucleotide sequence ID" value="NZ_CP013862.1"/>
</dbReference>
<dbReference type="Gene3D" id="3.10.620.30">
    <property type="match status" value="1"/>
</dbReference>
<feature type="compositionally biased region" description="Acidic residues" evidence="1">
    <location>
        <begin position="568"/>
        <end position="581"/>
    </location>
</feature>
<name>A0A0U4F0P8_9BACI</name>
<protein>
    <recommendedName>
        <fullName evidence="3">Transglutaminase-like domain-containing protein</fullName>
    </recommendedName>
</protein>
<dbReference type="Pfam" id="PF13559">
    <property type="entry name" value="DUF4129"/>
    <property type="match status" value="1"/>
</dbReference>
<dbReference type="InterPro" id="IPR052901">
    <property type="entry name" value="Bact_TGase-like"/>
</dbReference>
<evidence type="ECO:0000256" key="1">
    <source>
        <dbReference type="SAM" id="MobiDB-lite"/>
    </source>
</evidence>
<dbReference type="STRING" id="1472767.AOX59_11005"/>
<feature type="transmembrane region" description="Helical" evidence="2">
    <location>
        <begin position="38"/>
        <end position="59"/>
    </location>
</feature>
<feature type="transmembrane region" description="Helical" evidence="2">
    <location>
        <begin position="66"/>
        <end position="87"/>
    </location>
</feature>
<dbReference type="PANTHER" id="PTHR42736:SF1">
    <property type="entry name" value="PROTEIN-GLUTAMINE GAMMA-GLUTAMYLTRANSFERASE"/>
    <property type="match status" value="1"/>
</dbReference>
<dbReference type="Pfam" id="PF01841">
    <property type="entry name" value="Transglut_core"/>
    <property type="match status" value="1"/>
</dbReference>
<reference evidence="4 5" key="1">
    <citation type="submission" date="2016-01" db="EMBL/GenBank/DDBJ databases">
        <title>Complete genome sequence of strain Lentibacillus amyloliquefaciens LAM0015T isolated from saline sediment.</title>
        <authorList>
            <person name="Wang J.-L."/>
            <person name="He M.-X."/>
        </authorList>
    </citation>
    <scope>NUCLEOTIDE SEQUENCE [LARGE SCALE GENOMIC DNA]</scope>
    <source>
        <strain evidence="4 5">LAM0015</strain>
    </source>
</reference>
<sequence>MNAKTPFFYTSLLYICAFILFMEWLYPVNQIGEVTNMTVFILYTLFCFFISLLGVKWWLSMPLKGLGLIFILDSLFMTPTIFSITWVKQFLAEVGFNLNALFSQQWYELTPLFRSMLFLVLIWMLSYLLYYWFIVMKRVFVFALLTFIYVSLLDTFTPYEADGAIVRTFIVSFAALGLSNFSKEISKESISISWAKKAPMWAIPLISVVLFSTLIGYAAPKFGPQWPDPVPFIQSAAENAGGPGVGGGVQKVGYGEDDSRLGGSFVQDYTPVFQAAAKEEHYWRVETKDIYTGKGWEKSSDPRFEPQYGGNISLDTFANDVVETERLQTMLDFQEDSQMEKLVYPYGVNQVEADQRERLDLQLDPQFGEIRAQRDGNSMPLDQYTIHYDMPSFAIDELRETSPDDDPQELKEHFTQLPDSLPDRVSELAEEITQDEDNRYDIARSIESYFGRNGFTYQISNVPVPEEDQDYVDQFLFESKAGYCDNYSTSMVVMLRSLDIPARWAKGFTGGEVVENGETSDDYDVYEVTNANAHSWVEVYFPGQGWVPFEPTQGFSNLTDFHMNMDETGEESALESEEEESAQGQQEEMPEEEETAPAAAQNDSNSGGFEINWWYVLIAIPAAGFLVWLIYRTRFRWRTVYLSRKLQRRQDAKTFQEAYHWLLVLLKHKGYGKDPGQTLREYAQQIDFHYETYAMNQLTHQYERILYKNEINEQGIHQLSDSWKNLMKEIMT</sequence>
<feature type="transmembrane region" description="Helical" evidence="2">
    <location>
        <begin position="139"/>
        <end position="158"/>
    </location>
</feature>
<feature type="domain" description="Transglutaminase-like" evidence="3">
    <location>
        <begin position="476"/>
        <end position="553"/>
    </location>
</feature>
<evidence type="ECO:0000256" key="2">
    <source>
        <dbReference type="SAM" id="Phobius"/>
    </source>
</evidence>
<dbReference type="SUPFAM" id="SSF54001">
    <property type="entry name" value="Cysteine proteinases"/>
    <property type="match status" value="1"/>
</dbReference>
<dbReference type="EMBL" id="CP013862">
    <property type="protein sequence ID" value="ALX49079.1"/>
    <property type="molecule type" value="Genomic_DNA"/>
</dbReference>
<dbReference type="Proteomes" id="UP000050331">
    <property type="component" value="Chromosome"/>
</dbReference>
<feature type="transmembrane region" description="Helical" evidence="2">
    <location>
        <begin position="613"/>
        <end position="631"/>
    </location>
</feature>
<evidence type="ECO:0000313" key="5">
    <source>
        <dbReference type="Proteomes" id="UP000050331"/>
    </source>
</evidence>
<feature type="region of interest" description="Disordered" evidence="1">
    <location>
        <begin position="568"/>
        <end position="603"/>
    </location>
</feature>
<dbReference type="OrthoDB" id="9804872at2"/>
<feature type="transmembrane region" description="Helical" evidence="2">
    <location>
        <begin position="7"/>
        <end position="26"/>
    </location>
</feature>
<dbReference type="PANTHER" id="PTHR42736">
    <property type="entry name" value="PROTEIN-GLUTAMINE GAMMA-GLUTAMYLTRANSFERASE"/>
    <property type="match status" value="1"/>
</dbReference>
<dbReference type="KEGG" id="lao:AOX59_11005"/>
<keyword evidence="2" id="KW-0812">Transmembrane</keyword>
<evidence type="ECO:0000313" key="4">
    <source>
        <dbReference type="EMBL" id="ALX49079.1"/>
    </source>
</evidence>
<gene>
    <name evidence="4" type="ORF">AOX59_11005</name>
</gene>
<feature type="transmembrane region" description="Helical" evidence="2">
    <location>
        <begin position="112"/>
        <end position="132"/>
    </location>
</feature>
<dbReference type="AlphaFoldDB" id="A0A0U4F0P8"/>
<keyword evidence="2" id="KW-0472">Membrane</keyword>
<dbReference type="InterPro" id="IPR038765">
    <property type="entry name" value="Papain-like_cys_pep_sf"/>
</dbReference>
<feature type="transmembrane region" description="Helical" evidence="2">
    <location>
        <begin position="164"/>
        <end position="181"/>
    </location>
</feature>
<proteinExistence type="predicted"/>
<evidence type="ECO:0000259" key="3">
    <source>
        <dbReference type="SMART" id="SM00460"/>
    </source>
</evidence>
<dbReference type="SMART" id="SM00460">
    <property type="entry name" value="TGc"/>
    <property type="match status" value="1"/>
</dbReference>
<keyword evidence="2" id="KW-1133">Transmembrane helix</keyword>
<organism evidence="4 5">
    <name type="scientific">Lentibacillus amyloliquefaciens</name>
    <dbReference type="NCBI Taxonomy" id="1472767"/>
    <lineage>
        <taxon>Bacteria</taxon>
        <taxon>Bacillati</taxon>
        <taxon>Bacillota</taxon>
        <taxon>Bacilli</taxon>
        <taxon>Bacillales</taxon>
        <taxon>Bacillaceae</taxon>
        <taxon>Lentibacillus</taxon>
    </lineage>
</organism>
<dbReference type="InterPro" id="IPR025403">
    <property type="entry name" value="TgpA-like_C"/>
</dbReference>
<feature type="transmembrane region" description="Helical" evidence="2">
    <location>
        <begin position="201"/>
        <end position="219"/>
    </location>
</feature>